<dbReference type="GO" id="GO:0016020">
    <property type="term" value="C:membrane"/>
    <property type="evidence" value="ECO:0007669"/>
    <property type="project" value="InterPro"/>
</dbReference>
<reference evidence="3" key="1">
    <citation type="journal article" date="2014" name="Int. J. Syst. Evol. Microbiol.">
        <title>Complete genome sequence of Corynebacterium casei LMG S-19264T (=DSM 44701T), isolated from a smear-ripened cheese.</title>
        <authorList>
            <consortium name="US DOE Joint Genome Institute (JGI-PGF)"/>
            <person name="Walter F."/>
            <person name="Albersmeier A."/>
            <person name="Kalinowski J."/>
            <person name="Ruckert C."/>
        </authorList>
    </citation>
    <scope>NUCLEOTIDE SEQUENCE</scope>
    <source>
        <strain evidence="3">JCM 12580</strain>
    </source>
</reference>
<gene>
    <name evidence="3" type="ORF">GCM10007063_10540</name>
</gene>
<accession>A0A917PSR0</accession>
<dbReference type="Proteomes" id="UP000658382">
    <property type="component" value="Unassembled WGS sequence"/>
</dbReference>
<name>A0A917PSR0_9BACI</name>
<keyword evidence="1" id="KW-0812">Transmembrane</keyword>
<sequence>MQWKQIKTLFILCFLILDVYLLLTFLNKQSEAEFALPDTSNSSFEEQLKSEDISISADLPSGDFSASYLSLYSKKFTDEELTFFDDKENQQAEAIDEKLILSRFDNPVSIPEDADDNLIKEVVKNSILLSNNYRFGGWNKEMNVLVFFQQKNGYPIYYNQKGIVLVYLNDDNEMIFYTQTMLGNESPLEEKALVEPITAIQALFDGNRLENGDEITNVSMGLHTRIPLESGEQVFSPAWRITVNDEESFHVNAIENLIVSSNEQTFLLGAISSTIEKVQKLNKDNDMKGFVLSHLNEKLTSNQQPESEIE</sequence>
<dbReference type="InterPro" id="IPR018604">
    <property type="entry name" value="YycI-like"/>
</dbReference>
<evidence type="ECO:0000259" key="2">
    <source>
        <dbReference type="Pfam" id="PF09648"/>
    </source>
</evidence>
<evidence type="ECO:0000256" key="1">
    <source>
        <dbReference type="SAM" id="Phobius"/>
    </source>
</evidence>
<keyword evidence="4" id="KW-1185">Reference proteome</keyword>
<dbReference type="RefSeq" id="WP_188632039.1">
    <property type="nucleotide sequence ID" value="NZ_BMNQ01000008.1"/>
</dbReference>
<evidence type="ECO:0000313" key="4">
    <source>
        <dbReference type="Proteomes" id="UP000658382"/>
    </source>
</evidence>
<feature type="transmembrane region" description="Helical" evidence="1">
    <location>
        <begin position="9"/>
        <end position="26"/>
    </location>
</feature>
<reference evidence="3" key="2">
    <citation type="submission" date="2020-09" db="EMBL/GenBank/DDBJ databases">
        <authorList>
            <person name="Sun Q."/>
            <person name="Ohkuma M."/>
        </authorList>
    </citation>
    <scope>NUCLEOTIDE SEQUENCE</scope>
    <source>
        <strain evidence="3">JCM 12580</strain>
    </source>
</reference>
<dbReference type="EMBL" id="BMNQ01000008">
    <property type="protein sequence ID" value="GGJ89771.1"/>
    <property type="molecule type" value="Genomic_DNA"/>
</dbReference>
<dbReference type="Gene3D" id="3.30.310.160">
    <property type="entry name" value="YycH protein, domain 2"/>
    <property type="match status" value="1"/>
</dbReference>
<keyword evidence="1" id="KW-0472">Membrane</keyword>
<comment type="caution">
    <text evidence="3">The sequence shown here is derived from an EMBL/GenBank/DDBJ whole genome shotgun (WGS) entry which is preliminary data.</text>
</comment>
<dbReference type="Pfam" id="PF09648">
    <property type="entry name" value="YycI"/>
    <property type="match status" value="1"/>
</dbReference>
<protein>
    <recommendedName>
        <fullName evidence="2">Regulatory protein YycH-like domain-containing protein</fullName>
    </recommendedName>
</protein>
<proteinExistence type="predicted"/>
<organism evidence="3 4">
    <name type="scientific">Lentibacillus kapialis</name>
    <dbReference type="NCBI Taxonomy" id="340214"/>
    <lineage>
        <taxon>Bacteria</taxon>
        <taxon>Bacillati</taxon>
        <taxon>Bacillota</taxon>
        <taxon>Bacilli</taxon>
        <taxon>Bacillales</taxon>
        <taxon>Bacillaceae</taxon>
        <taxon>Lentibacillus</taxon>
    </lineage>
</organism>
<dbReference type="InterPro" id="IPR042274">
    <property type="entry name" value="YycH/YycI_2"/>
</dbReference>
<evidence type="ECO:0000313" key="3">
    <source>
        <dbReference type="EMBL" id="GGJ89771.1"/>
    </source>
</evidence>
<dbReference type="AlphaFoldDB" id="A0A917PSR0"/>
<keyword evidence="1" id="KW-1133">Transmembrane helix</keyword>
<feature type="domain" description="Regulatory protein YycH-like" evidence="2">
    <location>
        <begin position="39"/>
        <end position="254"/>
    </location>
</feature>